<protein>
    <recommendedName>
        <fullName evidence="3">Lipoprotein</fullName>
    </recommendedName>
</protein>
<reference evidence="1 2" key="1">
    <citation type="submission" date="2015-05" db="EMBL/GenBank/DDBJ databases">
        <title>Genome sequencing and analysis of members of genus Stenotrophomonas.</title>
        <authorList>
            <person name="Patil P.P."/>
            <person name="Midha S."/>
            <person name="Patil P.B."/>
        </authorList>
    </citation>
    <scope>NUCLEOTIDE SEQUENCE [LARGE SCALE GENOMIC DNA]</scope>
    <source>
        <strain evidence="1 2">DSM 18941</strain>
    </source>
</reference>
<evidence type="ECO:0000313" key="1">
    <source>
        <dbReference type="EMBL" id="KRG66781.1"/>
    </source>
</evidence>
<comment type="caution">
    <text evidence="1">The sequence shown here is derived from an EMBL/GenBank/DDBJ whole genome shotgun (WGS) entry which is preliminary data.</text>
</comment>
<dbReference type="AlphaFoldDB" id="A0A0R0CB29"/>
<dbReference type="EMBL" id="LDJJ01000040">
    <property type="protein sequence ID" value="KRG66781.1"/>
    <property type="molecule type" value="Genomic_DNA"/>
</dbReference>
<organism evidence="1 2">
    <name type="scientific">Stenotrophomonas terrae</name>
    <dbReference type="NCBI Taxonomy" id="405446"/>
    <lineage>
        <taxon>Bacteria</taxon>
        <taxon>Pseudomonadati</taxon>
        <taxon>Pseudomonadota</taxon>
        <taxon>Gammaproteobacteria</taxon>
        <taxon>Lysobacterales</taxon>
        <taxon>Lysobacteraceae</taxon>
        <taxon>Stenotrophomonas</taxon>
    </lineage>
</organism>
<proteinExistence type="predicted"/>
<accession>A0A0R0CB29</accession>
<sequence>MRGNVVVLAALMLAGCATQPAKEQVGSSFNLNQHRQVLTPESSGGAGEIQPYQLAATESFRMPVAVRDADPLLPSEYAKRSLAATTVCVNVILDAQGRVERSTPLLAHSACGAGSDAANVGLLQAALTATSGWLFEPAAVCHYAAGVQAPSNGDCTKAARIEVVPVTLPYAFTFEVVEGRAVVRREDSLH</sequence>
<dbReference type="OrthoDB" id="5976079at2"/>
<dbReference type="PATRIC" id="fig|405446.3.peg.2056"/>
<keyword evidence="2" id="KW-1185">Reference proteome</keyword>
<name>A0A0R0CB29_9GAMM</name>
<dbReference type="RefSeq" id="WP_057629003.1">
    <property type="nucleotide sequence ID" value="NZ_LDJJ01000040.1"/>
</dbReference>
<gene>
    <name evidence="1" type="ORF">ABB27_12235</name>
</gene>
<dbReference type="PROSITE" id="PS51257">
    <property type="entry name" value="PROKAR_LIPOPROTEIN"/>
    <property type="match status" value="1"/>
</dbReference>
<dbReference type="Proteomes" id="UP000051863">
    <property type="component" value="Unassembled WGS sequence"/>
</dbReference>
<evidence type="ECO:0000313" key="2">
    <source>
        <dbReference type="Proteomes" id="UP000051863"/>
    </source>
</evidence>
<evidence type="ECO:0008006" key="3">
    <source>
        <dbReference type="Google" id="ProtNLM"/>
    </source>
</evidence>